<gene>
    <name evidence="1" type="ORF">VHEMI09596</name>
</gene>
<sequence length="123" mass="13255">MIILLKKLPQGSAAHFQGVKANCVGGDKKMLCEDKSGDGISCKGDKEVFLACNGLPMWYKSKLNCVKEKLEKCHARATEGFGKTMKDDELKGGYSNIGIGSSEVSQCVSVLEFEIDDSAESPC</sequence>
<reference evidence="1 2" key="1">
    <citation type="journal article" date="2015" name="Genome Announc.">
        <title>Draft Genome Sequence and Gene Annotation of the Entomopathogenic Fungus Verticillium hemipterigenum.</title>
        <authorList>
            <person name="Horn F."/>
            <person name="Habel A."/>
            <person name="Scharf D.H."/>
            <person name="Dworschak J."/>
            <person name="Brakhage A.A."/>
            <person name="Guthke R."/>
            <person name="Hertweck C."/>
            <person name="Linde J."/>
        </authorList>
    </citation>
    <scope>NUCLEOTIDE SEQUENCE [LARGE SCALE GENOMIC DNA]</scope>
</reference>
<proteinExistence type="predicted"/>
<keyword evidence="2" id="KW-1185">Reference proteome</keyword>
<name>A0A0A1TQB7_9HYPO</name>
<dbReference type="OrthoDB" id="10419634at2759"/>
<dbReference type="EMBL" id="CDHN01000006">
    <property type="protein sequence ID" value="CEJ94040.1"/>
    <property type="molecule type" value="Genomic_DNA"/>
</dbReference>
<protein>
    <submittedName>
        <fullName evidence="1">Uncharacterized protein</fullName>
    </submittedName>
</protein>
<accession>A0A0A1TQB7</accession>
<dbReference type="Proteomes" id="UP000039046">
    <property type="component" value="Unassembled WGS sequence"/>
</dbReference>
<dbReference type="AlphaFoldDB" id="A0A0A1TQB7"/>
<evidence type="ECO:0000313" key="1">
    <source>
        <dbReference type="EMBL" id="CEJ94040.1"/>
    </source>
</evidence>
<dbReference type="HOGENOM" id="CLU_2016813_0_0_1"/>
<evidence type="ECO:0000313" key="2">
    <source>
        <dbReference type="Proteomes" id="UP000039046"/>
    </source>
</evidence>
<organism evidence="1 2">
    <name type="scientific">[Torrubiella] hemipterigena</name>
    <dbReference type="NCBI Taxonomy" id="1531966"/>
    <lineage>
        <taxon>Eukaryota</taxon>
        <taxon>Fungi</taxon>
        <taxon>Dikarya</taxon>
        <taxon>Ascomycota</taxon>
        <taxon>Pezizomycotina</taxon>
        <taxon>Sordariomycetes</taxon>
        <taxon>Hypocreomycetidae</taxon>
        <taxon>Hypocreales</taxon>
        <taxon>Clavicipitaceae</taxon>
        <taxon>Clavicipitaceae incertae sedis</taxon>
        <taxon>'Torrubiella' clade</taxon>
    </lineage>
</organism>